<dbReference type="InterPro" id="IPR031322">
    <property type="entry name" value="Shikimate/glucono_kinase"/>
</dbReference>
<keyword evidence="11" id="KW-0460">Magnesium</keyword>
<feature type="binding site" evidence="11">
    <location>
        <position position="138"/>
    </location>
    <ligand>
        <name>substrate</name>
    </ligand>
</feature>
<keyword evidence="11" id="KW-0479">Metal-binding</keyword>
<evidence type="ECO:0000256" key="4">
    <source>
        <dbReference type="ARBA" id="ARBA00022605"/>
    </source>
</evidence>
<dbReference type="GO" id="GO:0005829">
    <property type="term" value="C:cytosol"/>
    <property type="evidence" value="ECO:0007669"/>
    <property type="project" value="TreeGrafter"/>
</dbReference>
<evidence type="ECO:0000313" key="13">
    <source>
        <dbReference type="Proteomes" id="UP000306985"/>
    </source>
</evidence>
<dbReference type="SUPFAM" id="SSF52540">
    <property type="entry name" value="P-loop containing nucleoside triphosphate hydrolases"/>
    <property type="match status" value="1"/>
</dbReference>
<comment type="similarity">
    <text evidence="2 11">Belongs to the shikimate kinase family.</text>
</comment>
<keyword evidence="7 11" id="KW-0418">Kinase</keyword>
<dbReference type="GO" id="GO:0000287">
    <property type="term" value="F:magnesium ion binding"/>
    <property type="evidence" value="ECO:0007669"/>
    <property type="project" value="UniProtKB-UniRule"/>
</dbReference>
<evidence type="ECO:0000256" key="7">
    <source>
        <dbReference type="ARBA" id="ARBA00022777"/>
    </source>
</evidence>
<feature type="binding site" evidence="11">
    <location>
        <position position="81"/>
    </location>
    <ligand>
        <name>substrate</name>
    </ligand>
</feature>
<keyword evidence="13" id="KW-1185">Reference proteome</keyword>
<evidence type="ECO:0000256" key="9">
    <source>
        <dbReference type="ARBA" id="ARBA00023141"/>
    </source>
</evidence>
<protein>
    <recommendedName>
        <fullName evidence="3 11">Shikimate kinase</fullName>
        <shortName evidence="11">SK</shortName>
        <ecNumber evidence="3 11">2.7.1.71</ecNumber>
    </recommendedName>
</protein>
<organism evidence="12 13">
    <name type="scientific">Nakamurella flava</name>
    <dbReference type="NCBI Taxonomy" id="2576308"/>
    <lineage>
        <taxon>Bacteria</taxon>
        <taxon>Bacillati</taxon>
        <taxon>Actinomycetota</taxon>
        <taxon>Actinomycetes</taxon>
        <taxon>Nakamurellales</taxon>
        <taxon>Nakamurellaceae</taxon>
        <taxon>Nakamurella</taxon>
    </lineage>
</organism>
<dbReference type="InterPro" id="IPR027417">
    <property type="entry name" value="P-loop_NTPase"/>
</dbReference>
<proteinExistence type="inferred from homology"/>
<dbReference type="Gene3D" id="3.40.50.300">
    <property type="entry name" value="P-loop containing nucleotide triphosphate hydrolases"/>
    <property type="match status" value="1"/>
</dbReference>
<feature type="binding site" evidence="11">
    <location>
        <position position="119"/>
    </location>
    <ligand>
        <name>ATP</name>
        <dbReference type="ChEBI" id="CHEBI:30616"/>
    </ligand>
</feature>
<comment type="function">
    <text evidence="11">Catalyzes the specific phosphorylation of the 3-hydroxyl group of shikimic acid using ATP as a cosubstrate.</text>
</comment>
<dbReference type="GO" id="GO:0009423">
    <property type="term" value="P:chorismate biosynthetic process"/>
    <property type="evidence" value="ECO:0007669"/>
    <property type="project" value="UniProtKB-UniRule"/>
</dbReference>
<keyword evidence="5 11" id="KW-0808">Transferase</keyword>
<evidence type="ECO:0000256" key="5">
    <source>
        <dbReference type="ARBA" id="ARBA00022679"/>
    </source>
</evidence>
<comment type="subcellular location">
    <subcellularLocation>
        <location evidence="11">Cytoplasm</location>
    </subcellularLocation>
</comment>
<dbReference type="GO" id="GO:0004765">
    <property type="term" value="F:shikimate kinase activity"/>
    <property type="evidence" value="ECO:0007669"/>
    <property type="project" value="UniProtKB-UniRule"/>
</dbReference>
<comment type="catalytic activity">
    <reaction evidence="10 11">
        <text>shikimate + ATP = 3-phosphoshikimate + ADP + H(+)</text>
        <dbReference type="Rhea" id="RHEA:13121"/>
        <dbReference type="ChEBI" id="CHEBI:15378"/>
        <dbReference type="ChEBI" id="CHEBI:30616"/>
        <dbReference type="ChEBI" id="CHEBI:36208"/>
        <dbReference type="ChEBI" id="CHEBI:145989"/>
        <dbReference type="ChEBI" id="CHEBI:456216"/>
        <dbReference type="EC" id="2.7.1.71"/>
    </reaction>
</comment>
<evidence type="ECO:0000256" key="10">
    <source>
        <dbReference type="ARBA" id="ARBA00048567"/>
    </source>
</evidence>
<dbReference type="UniPathway" id="UPA00053">
    <property type="reaction ID" value="UER00088"/>
</dbReference>
<evidence type="ECO:0000256" key="3">
    <source>
        <dbReference type="ARBA" id="ARBA00012154"/>
    </source>
</evidence>
<dbReference type="Proteomes" id="UP000306985">
    <property type="component" value="Unassembled WGS sequence"/>
</dbReference>
<evidence type="ECO:0000256" key="2">
    <source>
        <dbReference type="ARBA" id="ARBA00006997"/>
    </source>
</evidence>
<dbReference type="GO" id="GO:0009073">
    <property type="term" value="P:aromatic amino acid family biosynthetic process"/>
    <property type="evidence" value="ECO:0007669"/>
    <property type="project" value="UniProtKB-KW"/>
</dbReference>
<dbReference type="GO" id="GO:0008652">
    <property type="term" value="P:amino acid biosynthetic process"/>
    <property type="evidence" value="ECO:0007669"/>
    <property type="project" value="UniProtKB-KW"/>
</dbReference>
<dbReference type="EC" id="2.7.1.71" evidence="3 11"/>
<keyword evidence="11" id="KW-0963">Cytoplasm</keyword>
<comment type="subunit">
    <text evidence="11">Monomer.</text>
</comment>
<dbReference type="AlphaFoldDB" id="A0A4U6QLS8"/>
<accession>A0A4U6QLS8</accession>
<dbReference type="PANTHER" id="PTHR21087:SF16">
    <property type="entry name" value="SHIKIMATE KINASE 1, CHLOROPLASTIC"/>
    <property type="match status" value="1"/>
</dbReference>
<dbReference type="PRINTS" id="PR01100">
    <property type="entry name" value="SHIKIMTKNASE"/>
</dbReference>
<dbReference type="GO" id="GO:0005524">
    <property type="term" value="F:ATP binding"/>
    <property type="evidence" value="ECO:0007669"/>
    <property type="project" value="UniProtKB-UniRule"/>
</dbReference>
<dbReference type="PROSITE" id="PS01128">
    <property type="entry name" value="SHIKIMATE_KINASE"/>
    <property type="match status" value="1"/>
</dbReference>
<keyword evidence="6 11" id="KW-0547">Nucleotide-binding</keyword>
<dbReference type="OrthoDB" id="9800332at2"/>
<reference evidence="12 13" key="1">
    <citation type="submission" date="2019-05" db="EMBL/GenBank/DDBJ databases">
        <title>Nakamurella sp. N5BH11, whole genome shotgun sequence.</title>
        <authorList>
            <person name="Tuo L."/>
        </authorList>
    </citation>
    <scope>NUCLEOTIDE SEQUENCE [LARGE SCALE GENOMIC DNA]</scope>
    <source>
        <strain evidence="12 13">N5BH11</strain>
    </source>
</reference>
<dbReference type="RefSeq" id="WP_137448862.1">
    <property type="nucleotide sequence ID" value="NZ_SZZH01000001.1"/>
</dbReference>
<feature type="binding site" evidence="11">
    <location>
        <begin position="13"/>
        <end position="18"/>
    </location>
    <ligand>
        <name>ATP</name>
        <dbReference type="ChEBI" id="CHEBI:30616"/>
    </ligand>
</feature>
<evidence type="ECO:0000256" key="11">
    <source>
        <dbReference type="HAMAP-Rule" id="MF_00109"/>
    </source>
</evidence>
<comment type="pathway">
    <text evidence="1 11">Metabolic intermediate biosynthesis; chorismate biosynthesis; chorismate from D-erythrose 4-phosphate and phosphoenolpyruvate: step 5/7.</text>
</comment>
<dbReference type="HAMAP" id="MF_00109">
    <property type="entry name" value="Shikimate_kinase"/>
    <property type="match status" value="1"/>
</dbReference>
<evidence type="ECO:0000313" key="12">
    <source>
        <dbReference type="EMBL" id="TKV61557.1"/>
    </source>
</evidence>
<sequence>MTRPLAVLVGPMGSGKTAVGKVLAARLGVALRDTDADIVAEQGRSISDIFTTDGEPVFRALERAAVARAVAEHPGVLSLGGGAVLAPETQAVLGGHAVVLLTVTAATGVRRTGLDGAGRPMLAGVNPRATYRALLAARMPVYRQVATVEVATDDLGVDEVADVIIEKLGLA</sequence>
<comment type="caution">
    <text evidence="12">The sequence shown here is derived from an EMBL/GenBank/DDBJ whole genome shotgun (WGS) entry which is preliminary data.</text>
</comment>
<dbReference type="EMBL" id="SZZH01000001">
    <property type="protein sequence ID" value="TKV61557.1"/>
    <property type="molecule type" value="Genomic_DNA"/>
</dbReference>
<evidence type="ECO:0000256" key="1">
    <source>
        <dbReference type="ARBA" id="ARBA00004842"/>
    </source>
</evidence>
<keyword evidence="8 11" id="KW-0067">ATP-binding</keyword>
<dbReference type="PANTHER" id="PTHR21087">
    <property type="entry name" value="SHIKIMATE KINASE"/>
    <property type="match status" value="1"/>
</dbReference>
<feature type="binding site" evidence="11">
    <location>
        <position position="59"/>
    </location>
    <ligand>
        <name>substrate</name>
    </ligand>
</feature>
<evidence type="ECO:0000256" key="8">
    <source>
        <dbReference type="ARBA" id="ARBA00022840"/>
    </source>
</evidence>
<comment type="cofactor">
    <cofactor evidence="11">
        <name>Mg(2+)</name>
        <dbReference type="ChEBI" id="CHEBI:18420"/>
    </cofactor>
    <text evidence="11">Binds 1 Mg(2+) ion per subunit.</text>
</comment>
<evidence type="ECO:0000256" key="6">
    <source>
        <dbReference type="ARBA" id="ARBA00022741"/>
    </source>
</evidence>
<dbReference type="Pfam" id="PF01202">
    <property type="entry name" value="SKI"/>
    <property type="match status" value="1"/>
</dbReference>
<comment type="caution">
    <text evidence="11">Lacks conserved residue(s) required for the propagation of feature annotation.</text>
</comment>
<dbReference type="CDD" id="cd00464">
    <property type="entry name" value="SK"/>
    <property type="match status" value="1"/>
</dbReference>
<dbReference type="InterPro" id="IPR000623">
    <property type="entry name" value="Shikimate_kinase/TSH1"/>
</dbReference>
<dbReference type="InterPro" id="IPR023000">
    <property type="entry name" value="Shikimate_kinase_CS"/>
</dbReference>
<name>A0A4U6QLS8_9ACTN</name>
<gene>
    <name evidence="11" type="primary">aroK</name>
    <name evidence="12" type="ORF">FDO65_08315</name>
</gene>
<feature type="binding site" evidence="11">
    <location>
        <position position="35"/>
    </location>
    <ligand>
        <name>substrate</name>
    </ligand>
</feature>
<keyword evidence="9 11" id="KW-0057">Aromatic amino acid biosynthesis</keyword>
<keyword evidence="4 11" id="KW-0028">Amino-acid biosynthesis</keyword>
<feature type="binding site" evidence="11">
    <location>
        <position position="17"/>
    </location>
    <ligand>
        <name>Mg(2+)</name>
        <dbReference type="ChEBI" id="CHEBI:18420"/>
    </ligand>
</feature>